<feature type="domain" description="Lipopolysaccharide assembly protein A" evidence="7">
    <location>
        <begin position="61"/>
        <end position="113"/>
    </location>
</feature>
<evidence type="ECO:0000256" key="1">
    <source>
        <dbReference type="ARBA" id="ARBA00022475"/>
    </source>
</evidence>
<keyword evidence="3 6" id="KW-1133">Transmembrane helix</keyword>
<feature type="compositionally biased region" description="Basic residues" evidence="5">
    <location>
        <begin position="1"/>
        <end position="10"/>
    </location>
</feature>
<dbReference type="RefSeq" id="WP_232333413.1">
    <property type="nucleotide sequence ID" value="NZ_VLJT01000001.1"/>
</dbReference>
<proteinExistence type="predicted"/>
<evidence type="ECO:0000256" key="5">
    <source>
        <dbReference type="SAM" id="MobiDB-lite"/>
    </source>
</evidence>
<sequence length="113" mass="11927">MRTHNSHPARRSGDADPTPTGSADHTAPAAGAVEPTRTGRMLVALTVGAVVTIALLVFILQNTERTAIAFFGWNFTLPLGVALLFAALAGLLIAAVIGGARIWQLRHAYRKAQ</sequence>
<keyword evidence="1" id="KW-1003">Cell membrane</keyword>
<dbReference type="InterPro" id="IPR010445">
    <property type="entry name" value="LapA_dom"/>
</dbReference>
<feature type="transmembrane region" description="Helical" evidence="6">
    <location>
        <begin position="81"/>
        <end position="103"/>
    </location>
</feature>
<evidence type="ECO:0000256" key="3">
    <source>
        <dbReference type="ARBA" id="ARBA00022989"/>
    </source>
</evidence>
<reference evidence="8 9" key="1">
    <citation type="submission" date="2019-07" db="EMBL/GenBank/DDBJ databases">
        <title>Genome sequencing of lignin-degrading bacterial isolates.</title>
        <authorList>
            <person name="Gladden J."/>
        </authorList>
    </citation>
    <scope>NUCLEOTIDE SEQUENCE [LARGE SCALE GENOMIC DNA]</scope>
    <source>
        <strain evidence="8 9">J45</strain>
    </source>
</reference>
<keyword evidence="2 6" id="KW-0812">Transmembrane</keyword>
<organism evidence="8 9">
    <name type="scientific">Rhodococcus rhodochrous J45</name>
    <dbReference type="NCBI Taxonomy" id="935266"/>
    <lineage>
        <taxon>Bacteria</taxon>
        <taxon>Bacillati</taxon>
        <taxon>Actinomycetota</taxon>
        <taxon>Actinomycetes</taxon>
        <taxon>Mycobacteriales</taxon>
        <taxon>Nocardiaceae</taxon>
        <taxon>Rhodococcus</taxon>
    </lineage>
</organism>
<gene>
    <name evidence="8" type="ORF">L618_000100002360</name>
</gene>
<dbReference type="Proteomes" id="UP000317573">
    <property type="component" value="Unassembled WGS sequence"/>
</dbReference>
<comment type="caution">
    <text evidence="8">The sequence shown here is derived from an EMBL/GenBank/DDBJ whole genome shotgun (WGS) entry which is preliminary data.</text>
</comment>
<evidence type="ECO:0000259" key="7">
    <source>
        <dbReference type="Pfam" id="PF06305"/>
    </source>
</evidence>
<protein>
    <submittedName>
        <fullName evidence="8">Putative integral membrane protein</fullName>
    </submittedName>
</protein>
<name>A0A562ES71_RHORH</name>
<evidence type="ECO:0000256" key="4">
    <source>
        <dbReference type="ARBA" id="ARBA00023136"/>
    </source>
</evidence>
<evidence type="ECO:0000313" key="8">
    <source>
        <dbReference type="EMBL" id="TWH24782.1"/>
    </source>
</evidence>
<accession>A0A562ES71</accession>
<dbReference type="EMBL" id="VLJT01000001">
    <property type="protein sequence ID" value="TWH24782.1"/>
    <property type="molecule type" value="Genomic_DNA"/>
</dbReference>
<dbReference type="Pfam" id="PF06305">
    <property type="entry name" value="LapA_dom"/>
    <property type="match status" value="1"/>
</dbReference>
<feature type="transmembrane region" description="Helical" evidence="6">
    <location>
        <begin position="42"/>
        <end position="61"/>
    </location>
</feature>
<keyword evidence="4 6" id="KW-0472">Membrane</keyword>
<evidence type="ECO:0000256" key="6">
    <source>
        <dbReference type="SAM" id="Phobius"/>
    </source>
</evidence>
<feature type="region of interest" description="Disordered" evidence="5">
    <location>
        <begin position="1"/>
        <end position="33"/>
    </location>
</feature>
<dbReference type="AlphaFoldDB" id="A0A562ES71"/>
<evidence type="ECO:0000256" key="2">
    <source>
        <dbReference type="ARBA" id="ARBA00022692"/>
    </source>
</evidence>
<dbReference type="GO" id="GO:0005886">
    <property type="term" value="C:plasma membrane"/>
    <property type="evidence" value="ECO:0007669"/>
    <property type="project" value="InterPro"/>
</dbReference>
<evidence type="ECO:0000313" key="9">
    <source>
        <dbReference type="Proteomes" id="UP000317573"/>
    </source>
</evidence>